<feature type="region of interest" description="Disordered" evidence="1">
    <location>
        <begin position="134"/>
        <end position="155"/>
    </location>
</feature>
<feature type="region of interest" description="Disordered" evidence="1">
    <location>
        <begin position="997"/>
        <end position="1025"/>
    </location>
</feature>
<dbReference type="Pfam" id="PF15255">
    <property type="entry name" value="CAP-ZIP_m"/>
    <property type="match status" value="1"/>
</dbReference>
<feature type="compositionally biased region" description="Basic and acidic residues" evidence="1">
    <location>
        <begin position="296"/>
        <end position="310"/>
    </location>
</feature>
<protein>
    <recommendedName>
        <fullName evidence="2">FAM21/CAPZIP domain-containing protein</fullName>
    </recommendedName>
</protein>
<organism evidence="3">
    <name type="scientific">Rhipicephalus pulchellus</name>
    <name type="common">Yellow backed tick</name>
    <name type="synonym">Dermacentor pulchellus</name>
    <dbReference type="NCBI Taxonomy" id="72859"/>
    <lineage>
        <taxon>Eukaryota</taxon>
        <taxon>Metazoa</taxon>
        <taxon>Ecdysozoa</taxon>
        <taxon>Arthropoda</taxon>
        <taxon>Chelicerata</taxon>
        <taxon>Arachnida</taxon>
        <taxon>Acari</taxon>
        <taxon>Parasitiformes</taxon>
        <taxon>Ixodida</taxon>
        <taxon>Ixodoidea</taxon>
        <taxon>Ixodidae</taxon>
        <taxon>Rhipicephalinae</taxon>
        <taxon>Rhipicephalus</taxon>
        <taxon>Rhipicephalus</taxon>
    </lineage>
</organism>
<dbReference type="AlphaFoldDB" id="L7MFY2"/>
<feature type="region of interest" description="Disordered" evidence="1">
    <location>
        <begin position="236"/>
        <end position="262"/>
    </location>
</feature>
<feature type="compositionally biased region" description="Basic and acidic residues" evidence="1">
    <location>
        <begin position="477"/>
        <end position="488"/>
    </location>
</feature>
<feature type="non-terminal residue" evidence="3">
    <location>
        <position position="1"/>
    </location>
</feature>
<feature type="domain" description="FAM21/CAPZIP" evidence="2">
    <location>
        <begin position="715"/>
        <end position="788"/>
    </location>
</feature>
<evidence type="ECO:0000313" key="3">
    <source>
        <dbReference type="EMBL" id="JAA62074.1"/>
    </source>
</evidence>
<feature type="compositionally biased region" description="Basic and acidic residues" evidence="1">
    <location>
        <begin position="241"/>
        <end position="253"/>
    </location>
</feature>
<feature type="region of interest" description="Disordered" evidence="1">
    <location>
        <begin position="178"/>
        <end position="207"/>
    </location>
</feature>
<dbReference type="InterPro" id="IPR029341">
    <property type="entry name" value="FAM21/CAPZIP"/>
</dbReference>
<accession>L7MFY2</accession>
<feature type="region of interest" description="Disordered" evidence="1">
    <location>
        <begin position="381"/>
        <end position="404"/>
    </location>
</feature>
<feature type="region of interest" description="Disordered" evidence="1">
    <location>
        <begin position="767"/>
        <end position="796"/>
    </location>
</feature>
<feature type="region of interest" description="Disordered" evidence="1">
    <location>
        <begin position="943"/>
        <end position="967"/>
    </location>
</feature>
<evidence type="ECO:0000259" key="2">
    <source>
        <dbReference type="Pfam" id="PF15255"/>
    </source>
</evidence>
<evidence type="ECO:0000256" key="1">
    <source>
        <dbReference type="SAM" id="MobiDB-lite"/>
    </source>
</evidence>
<dbReference type="EMBL" id="GACK01002960">
    <property type="protein sequence ID" value="JAA62074.1"/>
    <property type="molecule type" value="mRNA"/>
</dbReference>
<feature type="compositionally biased region" description="Low complexity" evidence="1">
    <location>
        <begin position="619"/>
        <end position="631"/>
    </location>
</feature>
<feature type="region of interest" description="Disordered" evidence="1">
    <location>
        <begin position="468"/>
        <end position="491"/>
    </location>
</feature>
<sequence>FSFFHGSYHRVVRTPGWQETVPHRRRIRLSACLIMNSVVHDGEATKVWEQPLTTADMRARAAEWSLADDSRLLAYLEVLTRSITSRTCEIQKQLEGLVHETMISGVKVHNVINDFSHLNSLQFVENRVYDEEEVKADSRDAQQPASNEEAEEGSLMGQVSEAFRLGVEVLHSSLEVVDLRQDSEDDEDSDAEEAHRAGEPLLRPLDPYLARPLPTLIGSDQFLKDDYVGLGELLSEDEGDEKSSLGDSNKSEADSSSDMDGMKNRVIDNTMATYMQQEFGDTLSDSTEGNFVGDTEELHSDHGSDDEVSFKKRKKSGLVSGILQSSSKEPSLKAVLEEDSAKVQDVVEKNQTLQSAHEECASPFSRGSGFFSGSGKLFDDDDEEGDLFRDGSTSMPPNKVGTDLFGSLTQEATNTEGVLNPAPSVGNKGGSVTVTSIAENATAPQKASASALFGEEDYSDLWTSTPTRGCPGLLESEDQRDKPKHVLFDDDEDDLFSATNAAAKSESKPANKSLFSDDEEDIFVNTALPVTRDQQSKAFLNSAEAARKCLASSRGIFLFEDEDDGSENSCPAAATVLEKPEDQTGRHPTNEPISMFAAEEDVDEDLFAVHTPPAHLADSQSSHSASWSMGSKGDAEPTSAVEALPEKPVSKPRSGSCFIFDQETDIFESSEGTLDVDLFAPRKHTVPKKPPPGGVSLFGGSSLFGDELKSRLGRASSMPGQGLPSGMPDTLKEEALADPQRQAPLRDTKVVSVSFDEPADQNKTLISATKGRAKVNTKRRPPSRRKLQADARFDGESQDFPADGVLFPSSHADVAVVTHLDAEPTVNESSLKPALMLAKSPSTEEEDLFAVNSLQPVAAEAKHKLGQASSQVPFGKSIFDDDTEDDLFASCVESPDTSCHEHSDAIFAAGDTVHHWSEDHLPKNSAANLDAKAPLQETPEKVSTNIFDDDDGDDIFASKSEKPGNSALSYQAKQNTLFSDDTGDIFSSMPASVTAVEKKGSQPAARKCLPRTRDFKDPLLGDISD</sequence>
<feature type="region of interest" description="Disordered" evidence="1">
    <location>
        <begin position="737"/>
        <end position="756"/>
    </location>
</feature>
<name>L7MFY2_RHIPC</name>
<reference evidence="3" key="2">
    <citation type="journal article" date="2015" name="J. Proteomics">
        <title>Sexual differences in the sialomes of the zebra tick, Rhipicephalus pulchellus.</title>
        <authorList>
            <person name="Tan A.W."/>
            <person name="Francischetti I.M."/>
            <person name="Slovak M."/>
            <person name="Kini R.M."/>
            <person name="Ribeiro J.M."/>
        </authorList>
    </citation>
    <scope>NUCLEOTIDE SEQUENCE</scope>
    <source>
        <tissue evidence="3">Salivary gland</tissue>
    </source>
</reference>
<feature type="region of interest" description="Disordered" evidence="1">
    <location>
        <begin position="561"/>
        <end position="655"/>
    </location>
</feature>
<feature type="compositionally biased region" description="Basic residues" evidence="1">
    <location>
        <begin position="771"/>
        <end position="786"/>
    </location>
</feature>
<feature type="compositionally biased region" description="Basic and acidic residues" evidence="1">
    <location>
        <begin position="578"/>
        <end position="589"/>
    </location>
</feature>
<reference evidence="3" key="1">
    <citation type="submission" date="2012-11" db="EMBL/GenBank/DDBJ databases">
        <authorList>
            <person name="Lucero-Rivera Y.E."/>
            <person name="Tovar-Ramirez D."/>
        </authorList>
    </citation>
    <scope>NUCLEOTIDE SEQUENCE</scope>
    <source>
        <tissue evidence="3">Salivary gland</tissue>
    </source>
</reference>
<feature type="region of interest" description="Disordered" evidence="1">
    <location>
        <begin position="283"/>
        <end position="312"/>
    </location>
</feature>
<proteinExistence type="evidence at transcript level"/>